<name>A0A4Q5AK76_9BIFI</name>
<dbReference type="AlphaFoldDB" id="A0A4Q5AK76"/>
<organism evidence="1 2">
    <name type="scientific">Bifidobacterium pseudolongum subsp. globosum</name>
    <dbReference type="NCBI Taxonomy" id="1690"/>
    <lineage>
        <taxon>Bacteria</taxon>
        <taxon>Bacillati</taxon>
        <taxon>Actinomycetota</taxon>
        <taxon>Actinomycetes</taxon>
        <taxon>Bifidobacteriales</taxon>
        <taxon>Bifidobacteriaceae</taxon>
        <taxon>Bifidobacterium</taxon>
    </lineage>
</organism>
<reference evidence="1 2" key="1">
    <citation type="submission" date="2018-12" db="EMBL/GenBank/DDBJ databases">
        <title>Unveiling genomic diversity among members of the Bifidobacterium pseudolongum species, a widely distributed gut commensal of the animal kingdom.</title>
        <authorList>
            <person name="Lugli G.A."/>
            <person name="Duranti S."/>
            <person name="Albert K."/>
            <person name="Mancabelli L."/>
            <person name="Napoli S."/>
            <person name="Viappiani A."/>
            <person name="Anzalone R."/>
            <person name="Longhi G."/>
            <person name="Milani C."/>
            <person name="Turroni F."/>
            <person name="Alessandri G."/>
            <person name="Sela D.A."/>
            <person name="Van Sinderen D."/>
            <person name="Ventura M."/>
        </authorList>
    </citation>
    <scope>NUCLEOTIDE SEQUENCE [LARGE SCALE GENOMIC DNA]</scope>
    <source>
        <strain evidence="1 2">2017B</strain>
    </source>
</reference>
<evidence type="ECO:0008006" key="3">
    <source>
        <dbReference type="Google" id="ProtNLM"/>
    </source>
</evidence>
<dbReference type="Proteomes" id="UP000291920">
    <property type="component" value="Unassembled WGS sequence"/>
</dbReference>
<accession>A0A4Q5AK76</accession>
<protein>
    <recommendedName>
        <fullName evidence="3">Phage tail protein</fullName>
    </recommendedName>
</protein>
<gene>
    <name evidence="1" type="ORF">PG2017B_1265</name>
</gene>
<comment type="caution">
    <text evidence="1">The sequence shown here is derived from an EMBL/GenBank/DDBJ whole genome shotgun (WGS) entry which is preliminary data.</text>
</comment>
<evidence type="ECO:0000313" key="1">
    <source>
        <dbReference type="EMBL" id="RYQ29982.1"/>
    </source>
</evidence>
<dbReference type="RefSeq" id="WP_129870981.1">
    <property type="nucleotide sequence ID" value="NZ_RYUO01000003.1"/>
</dbReference>
<sequence length="320" mass="34811">MQPYYAQISADGVDTVTIHGSGEPSGLVFAKDGIVGWDSTPAVKVEATARTQGDGGFDIPSGAILYASRTVSISVRALADDRAGVQTLTDMVRRFAHRLVRLRVVDADRDTYCEGGYLTWEQSSTWRQALVEDSTITIVFERPERLSTQEQSVQLICDHLDLGRGGLSYNPTGLLTRWEGEPDNSVSILTTDTLEGTSGLRYPLTYRVFDDEADSSTGMIRNDGTSRAYPVFEVCGDLPDGVDLVFPGTGLQLTCSHPVSIGTPLILDSRTRTASVQGRDVSDTLINRGFPTIQPQSSLALRVRTLGDGWVNVTSHDTYI</sequence>
<proteinExistence type="predicted"/>
<evidence type="ECO:0000313" key="2">
    <source>
        <dbReference type="Proteomes" id="UP000291920"/>
    </source>
</evidence>
<dbReference type="EMBL" id="RYUT01000003">
    <property type="protein sequence ID" value="RYQ29982.1"/>
    <property type="molecule type" value="Genomic_DNA"/>
</dbReference>